<reference evidence="9" key="1">
    <citation type="submission" date="2021-10" db="EMBL/GenBank/DDBJ databases">
        <title>De novo Genome Assembly of Clathrus columnatus (Basidiomycota, Fungi) Using Illumina and Nanopore Sequence Data.</title>
        <authorList>
            <person name="Ogiso-Tanaka E."/>
            <person name="Itagaki H."/>
            <person name="Hosoya T."/>
            <person name="Hosaka K."/>
        </authorList>
    </citation>
    <scope>NUCLEOTIDE SEQUENCE</scope>
    <source>
        <strain evidence="9">MO-923</strain>
    </source>
</reference>
<comment type="similarity">
    <text evidence="2">Belongs to the peptidase M28 family. M28B subfamily.</text>
</comment>
<dbReference type="PANTHER" id="PTHR12147">
    <property type="entry name" value="METALLOPEPTIDASE M28 FAMILY MEMBER"/>
    <property type="match status" value="1"/>
</dbReference>
<dbReference type="Proteomes" id="UP001050691">
    <property type="component" value="Unassembled WGS sequence"/>
</dbReference>
<evidence type="ECO:0000256" key="4">
    <source>
        <dbReference type="ARBA" id="ARBA00022723"/>
    </source>
</evidence>
<evidence type="ECO:0000256" key="5">
    <source>
        <dbReference type="ARBA" id="ARBA00022801"/>
    </source>
</evidence>
<keyword evidence="4 7" id="KW-0479">Metal-binding</keyword>
<evidence type="ECO:0000256" key="1">
    <source>
        <dbReference type="ARBA" id="ARBA00001947"/>
    </source>
</evidence>
<evidence type="ECO:0000313" key="9">
    <source>
        <dbReference type="EMBL" id="GJJ13834.1"/>
    </source>
</evidence>
<evidence type="ECO:0000259" key="8">
    <source>
        <dbReference type="Pfam" id="PF04389"/>
    </source>
</evidence>
<feature type="signal peptide" evidence="7">
    <location>
        <begin position="1"/>
        <end position="27"/>
    </location>
</feature>
<dbReference type="GO" id="GO:0008235">
    <property type="term" value="F:metalloexopeptidase activity"/>
    <property type="evidence" value="ECO:0007669"/>
    <property type="project" value="InterPro"/>
</dbReference>
<dbReference type="GO" id="GO:0046872">
    <property type="term" value="F:metal ion binding"/>
    <property type="evidence" value="ECO:0007669"/>
    <property type="project" value="UniProtKB-KW"/>
</dbReference>
<comment type="caution">
    <text evidence="9">The sequence shown here is derived from an EMBL/GenBank/DDBJ whole genome shotgun (WGS) entry which is preliminary data.</text>
</comment>
<organism evidence="9 10">
    <name type="scientific">Clathrus columnatus</name>
    <dbReference type="NCBI Taxonomy" id="1419009"/>
    <lineage>
        <taxon>Eukaryota</taxon>
        <taxon>Fungi</taxon>
        <taxon>Dikarya</taxon>
        <taxon>Basidiomycota</taxon>
        <taxon>Agaricomycotina</taxon>
        <taxon>Agaricomycetes</taxon>
        <taxon>Phallomycetidae</taxon>
        <taxon>Phallales</taxon>
        <taxon>Clathraceae</taxon>
        <taxon>Clathrus</taxon>
    </lineage>
</organism>
<evidence type="ECO:0000256" key="3">
    <source>
        <dbReference type="ARBA" id="ARBA00022670"/>
    </source>
</evidence>
<evidence type="ECO:0000256" key="6">
    <source>
        <dbReference type="ARBA" id="ARBA00022833"/>
    </source>
</evidence>
<keyword evidence="10" id="KW-1185">Reference proteome</keyword>
<dbReference type="PANTHER" id="PTHR12147:SF26">
    <property type="entry name" value="PEPTIDASE M28 DOMAIN-CONTAINING PROTEIN"/>
    <property type="match status" value="1"/>
</dbReference>
<name>A0AAV5AL25_9AGAM</name>
<dbReference type="AlphaFoldDB" id="A0AAV5AL25"/>
<accession>A0AAV5AL25</accession>
<dbReference type="Gene3D" id="3.40.630.10">
    <property type="entry name" value="Zn peptidases"/>
    <property type="match status" value="1"/>
</dbReference>
<feature type="domain" description="Peptidase M28" evidence="8">
    <location>
        <begin position="155"/>
        <end position="363"/>
    </location>
</feature>
<evidence type="ECO:0000313" key="10">
    <source>
        <dbReference type="Proteomes" id="UP001050691"/>
    </source>
</evidence>
<sequence length="493" mass="53191">MLVSKFSKSVFRCLAAIILLSATQAGAHPGHEHERDILTDRDLSLDQCAFAGQWPPGVGQQFVPQAPDSELQSIMSQIDPTRIQAIIEKLVSFGTRHTESSQTDPVRGIGAARDWIAEQMRGFAEASEGRMVITTPSYIQQPVPDQIVNTTNITNILATIKGSVDPNRVYIVSGHYDSRVTNLLNNIDDAPGADDDGSGVAISMELARILATHIPRATVVLAAVAGEEQGLFGSTFMAQQFFEAGADVQGMFTNDIVGSSTADDGTKDPNDIRLFAQGIPSTDSPALASETVSIGGENDSPARELGRFVAEVGTNDDTEMTVRVIYRADRFLRGGDHEPFLALGFPAARFTEPNENFAHQHQDVRVVDGVQFGDLTEFVDFEFTARAGRVNAAALWSLAQAPGTPRNVTIDISVLTNNSTLTWVAGSDVDDDNLAGFEIVWRSTIEPFWTHTIPVGLVNKMTIQLSKDNAIMAVRAVGKNGFKSPAAYPFPTG</sequence>
<gene>
    <name evidence="9" type="ORF">Clacol_008091</name>
</gene>
<keyword evidence="7" id="KW-0732">Signal</keyword>
<proteinExistence type="inferred from homology"/>
<keyword evidence="3 7" id="KW-0645">Protease</keyword>
<dbReference type="InterPro" id="IPR045175">
    <property type="entry name" value="M28_fam"/>
</dbReference>
<keyword evidence="6 7" id="KW-0862">Zinc</keyword>
<dbReference type="SUPFAM" id="SSF53187">
    <property type="entry name" value="Zn-dependent exopeptidases"/>
    <property type="match status" value="1"/>
</dbReference>
<feature type="chain" id="PRO_5043104563" description="Peptide hydrolase" evidence="7">
    <location>
        <begin position="28"/>
        <end position="493"/>
    </location>
</feature>
<dbReference type="InterPro" id="IPR007484">
    <property type="entry name" value="Peptidase_M28"/>
</dbReference>
<evidence type="ECO:0000256" key="2">
    <source>
        <dbReference type="ARBA" id="ARBA00005634"/>
    </source>
</evidence>
<dbReference type="Pfam" id="PF04389">
    <property type="entry name" value="Peptidase_M28"/>
    <property type="match status" value="1"/>
</dbReference>
<keyword evidence="5 7" id="KW-0378">Hydrolase</keyword>
<dbReference type="EMBL" id="BPWL01000009">
    <property type="protein sequence ID" value="GJJ13834.1"/>
    <property type="molecule type" value="Genomic_DNA"/>
</dbReference>
<dbReference type="EC" id="3.4.-.-" evidence="7"/>
<comment type="cofactor">
    <cofactor evidence="1">
        <name>Zn(2+)</name>
        <dbReference type="ChEBI" id="CHEBI:29105"/>
    </cofactor>
</comment>
<evidence type="ECO:0000256" key="7">
    <source>
        <dbReference type="RuleBase" id="RU361240"/>
    </source>
</evidence>
<protein>
    <recommendedName>
        <fullName evidence="7">Peptide hydrolase</fullName>
        <ecNumber evidence="7">3.4.-.-</ecNumber>
    </recommendedName>
</protein>
<dbReference type="GO" id="GO:0006508">
    <property type="term" value="P:proteolysis"/>
    <property type="evidence" value="ECO:0007669"/>
    <property type="project" value="UniProtKB-KW"/>
</dbReference>